<evidence type="ECO:0000256" key="6">
    <source>
        <dbReference type="ARBA" id="ARBA00023136"/>
    </source>
</evidence>
<evidence type="ECO:0000256" key="3">
    <source>
        <dbReference type="ARBA" id="ARBA00022475"/>
    </source>
</evidence>
<feature type="region of interest" description="Disordered" evidence="7">
    <location>
        <begin position="1"/>
        <end position="26"/>
    </location>
</feature>
<keyword evidence="4 8" id="KW-0812">Transmembrane</keyword>
<protein>
    <submittedName>
        <fullName evidence="10">Fucose 4-O-acetylase and related acetyltransferases</fullName>
    </submittedName>
</protein>
<dbReference type="GO" id="GO:0009246">
    <property type="term" value="P:enterobacterial common antigen biosynthetic process"/>
    <property type="evidence" value="ECO:0007669"/>
    <property type="project" value="TreeGrafter"/>
</dbReference>
<feature type="transmembrane region" description="Helical" evidence="8">
    <location>
        <begin position="228"/>
        <end position="247"/>
    </location>
</feature>
<feature type="transmembrane region" description="Helical" evidence="8">
    <location>
        <begin position="319"/>
        <end position="338"/>
    </location>
</feature>
<dbReference type="PANTHER" id="PTHR40074">
    <property type="entry name" value="O-ACETYLTRANSFERASE WECH"/>
    <property type="match status" value="1"/>
</dbReference>
<evidence type="ECO:0000256" key="5">
    <source>
        <dbReference type="ARBA" id="ARBA00022989"/>
    </source>
</evidence>
<sequence length="359" mass="39555">MTSDQTTRAPASATTPSGRHRKSQTRNIPVDTLRGLACILLVTFHVIGDKAAAGIHVSDDSAWRYYTESVEYLRMPLFTLLSGLVYAWRPLTDASKYHAFMTKKARRLLVPYVIFVPLLGLTQMVAPGVNGTVEFEPLSWLVYSLSPYWFLLTTFWMFAVVALADSYGLLHKPWVFGGVFLTFSAIVVLVDTGGLRAFQLGQALTLFPFFLAGIGIHRFRLIPRSVTVAMCWTVALIALVVAVQLSLNDHLPEFDSRHSVVGIALGIVFPVTFLGWSLQSRALAWIGRYSSGIFLLHSFAIGFFRALTGAVGIDSDIPQFILLALGGLFGSVLGVIILRRFRIGPVMVGRIMLGEKGKK</sequence>
<comment type="similarity">
    <text evidence="2">Belongs to the acyltransferase 3 family.</text>
</comment>
<organism evidence="10 11">
    <name type="scientific">Corynebacterium variabile</name>
    <dbReference type="NCBI Taxonomy" id="1727"/>
    <lineage>
        <taxon>Bacteria</taxon>
        <taxon>Bacillati</taxon>
        <taxon>Actinomycetota</taxon>
        <taxon>Actinomycetes</taxon>
        <taxon>Mycobacteriales</taxon>
        <taxon>Corynebacteriaceae</taxon>
        <taxon>Corynebacterium</taxon>
    </lineage>
</organism>
<feature type="transmembrane region" description="Helical" evidence="8">
    <location>
        <begin position="290"/>
        <end position="313"/>
    </location>
</feature>
<evidence type="ECO:0000259" key="9">
    <source>
        <dbReference type="Pfam" id="PF01757"/>
    </source>
</evidence>
<dbReference type="OrthoDB" id="3746662at2"/>
<feature type="transmembrane region" description="Helical" evidence="8">
    <location>
        <begin position="109"/>
        <end position="128"/>
    </location>
</feature>
<gene>
    <name evidence="10" type="ORF">CVAR292_01724</name>
</gene>
<evidence type="ECO:0000256" key="2">
    <source>
        <dbReference type="ARBA" id="ARBA00007400"/>
    </source>
</evidence>
<keyword evidence="11" id="KW-1185">Reference proteome</keyword>
<keyword evidence="5 8" id="KW-1133">Transmembrane helix</keyword>
<accession>A0A0X2NNS8</accession>
<keyword evidence="6 8" id="KW-0472">Membrane</keyword>
<dbReference type="GO" id="GO:0016413">
    <property type="term" value="F:O-acetyltransferase activity"/>
    <property type="evidence" value="ECO:0007669"/>
    <property type="project" value="TreeGrafter"/>
</dbReference>
<evidence type="ECO:0000313" key="11">
    <source>
        <dbReference type="Proteomes" id="UP000182498"/>
    </source>
</evidence>
<keyword evidence="10" id="KW-0808">Transferase</keyword>
<feature type="compositionally biased region" description="Low complexity" evidence="7">
    <location>
        <begin position="1"/>
        <end position="17"/>
    </location>
</feature>
<proteinExistence type="inferred from homology"/>
<feature type="transmembrane region" description="Helical" evidence="8">
    <location>
        <begin position="259"/>
        <end position="278"/>
    </location>
</feature>
<dbReference type="EMBL" id="FAUH01000011">
    <property type="protein sequence ID" value="CUU66380.1"/>
    <property type="molecule type" value="Genomic_DNA"/>
</dbReference>
<feature type="transmembrane region" description="Helical" evidence="8">
    <location>
        <begin position="148"/>
        <end position="167"/>
    </location>
</feature>
<dbReference type="PANTHER" id="PTHR40074:SF2">
    <property type="entry name" value="O-ACETYLTRANSFERASE WECH"/>
    <property type="match status" value="1"/>
</dbReference>
<feature type="transmembrane region" description="Helical" evidence="8">
    <location>
        <begin position="72"/>
        <end position="88"/>
    </location>
</feature>
<evidence type="ECO:0000256" key="4">
    <source>
        <dbReference type="ARBA" id="ARBA00022692"/>
    </source>
</evidence>
<feature type="transmembrane region" description="Helical" evidence="8">
    <location>
        <begin position="196"/>
        <end position="216"/>
    </location>
</feature>
<dbReference type="AlphaFoldDB" id="A0A0X2NNS8"/>
<name>A0A0X2NNS8_9CORY</name>
<dbReference type="Pfam" id="PF01757">
    <property type="entry name" value="Acyl_transf_3"/>
    <property type="match status" value="1"/>
</dbReference>
<dbReference type="InterPro" id="IPR002656">
    <property type="entry name" value="Acyl_transf_3_dom"/>
</dbReference>
<keyword evidence="3" id="KW-1003">Cell membrane</keyword>
<evidence type="ECO:0000256" key="8">
    <source>
        <dbReference type="SAM" id="Phobius"/>
    </source>
</evidence>
<evidence type="ECO:0000256" key="1">
    <source>
        <dbReference type="ARBA" id="ARBA00004651"/>
    </source>
</evidence>
<evidence type="ECO:0000256" key="7">
    <source>
        <dbReference type="SAM" id="MobiDB-lite"/>
    </source>
</evidence>
<feature type="domain" description="Acyltransferase 3" evidence="9">
    <location>
        <begin position="30"/>
        <end position="338"/>
    </location>
</feature>
<dbReference type="Proteomes" id="UP000182498">
    <property type="component" value="Unassembled WGS sequence"/>
</dbReference>
<comment type="subcellular location">
    <subcellularLocation>
        <location evidence="1">Cell membrane</location>
        <topology evidence="1">Multi-pass membrane protein</topology>
    </subcellularLocation>
</comment>
<dbReference type="RefSeq" id="WP_073884189.1">
    <property type="nucleotide sequence ID" value="NZ_FAUH01000011.1"/>
</dbReference>
<dbReference type="GO" id="GO:0005886">
    <property type="term" value="C:plasma membrane"/>
    <property type="evidence" value="ECO:0007669"/>
    <property type="project" value="UniProtKB-SubCell"/>
</dbReference>
<feature type="transmembrane region" description="Helical" evidence="8">
    <location>
        <begin position="174"/>
        <end position="190"/>
    </location>
</feature>
<reference evidence="11" key="1">
    <citation type="submission" date="2015-11" db="EMBL/GenBank/DDBJ databases">
        <authorList>
            <person name="Dugat-Bony E."/>
        </authorList>
    </citation>
    <scope>NUCLEOTIDE SEQUENCE [LARGE SCALE GENOMIC DNA]</scope>
    <source>
        <strain evidence="11">Mu292</strain>
    </source>
</reference>
<evidence type="ECO:0000313" key="10">
    <source>
        <dbReference type="EMBL" id="CUU66380.1"/>
    </source>
</evidence>